<dbReference type="PANTHER" id="PTHR11632">
    <property type="entry name" value="SUCCINATE DEHYDROGENASE 2 FLAVOPROTEIN SUBUNIT"/>
    <property type="match status" value="1"/>
</dbReference>
<name>A0ABZ3GE06_ACHDE</name>
<dbReference type="RefSeq" id="WP_260469601.1">
    <property type="nucleotide sequence ID" value="NZ_CP154792.1"/>
</dbReference>
<evidence type="ECO:0000256" key="4">
    <source>
        <dbReference type="SAM" id="MobiDB-lite"/>
    </source>
</evidence>
<keyword evidence="8" id="KW-1185">Reference proteome</keyword>
<feature type="domain" description="Fumarate reductase/succinate dehydrogenase flavoprotein-like C-terminal" evidence="6">
    <location>
        <begin position="464"/>
        <end position="556"/>
    </location>
</feature>
<dbReference type="InterPro" id="IPR036188">
    <property type="entry name" value="FAD/NAD-bd_sf"/>
</dbReference>
<dbReference type="PRINTS" id="PR00411">
    <property type="entry name" value="PNDRDTASEI"/>
</dbReference>
<feature type="domain" description="FAD-dependent oxidoreductase 2 FAD-binding" evidence="5">
    <location>
        <begin position="32"/>
        <end position="406"/>
    </location>
</feature>
<dbReference type="Proteomes" id="UP001446337">
    <property type="component" value="Chromosome"/>
</dbReference>
<dbReference type="SUPFAM" id="SSF56425">
    <property type="entry name" value="Succinate dehydrogenase/fumarate reductase flavoprotein, catalytic domain"/>
    <property type="match status" value="1"/>
</dbReference>
<evidence type="ECO:0000259" key="5">
    <source>
        <dbReference type="Pfam" id="PF00890"/>
    </source>
</evidence>
<dbReference type="InterPro" id="IPR027477">
    <property type="entry name" value="Succ_DH/fumarate_Rdtase_cat_sf"/>
</dbReference>
<dbReference type="InterPro" id="IPR030664">
    <property type="entry name" value="SdhA/FrdA/AprA"/>
</dbReference>
<dbReference type="InterPro" id="IPR015939">
    <property type="entry name" value="Fum_Rdtase/Succ_DH_flav-like_C"/>
</dbReference>
<dbReference type="Gene3D" id="3.90.700.10">
    <property type="entry name" value="Succinate dehydrogenase/fumarate reductase flavoprotein, catalytic domain"/>
    <property type="match status" value="1"/>
</dbReference>
<evidence type="ECO:0000256" key="3">
    <source>
        <dbReference type="ARBA" id="ARBA00023002"/>
    </source>
</evidence>
<dbReference type="Pfam" id="PF00890">
    <property type="entry name" value="FAD_binding_2"/>
    <property type="match status" value="1"/>
</dbReference>
<dbReference type="Gene3D" id="3.50.50.60">
    <property type="entry name" value="FAD/NAD(P)-binding domain"/>
    <property type="match status" value="1"/>
</dbReference>
<keyword evidence="3" id="KW-0560">Oxidoreductase</keyword>
<comment type="cofactor">
    <cofactor evidence="1">
        <name>FAD</name>
        <dbReference type="ChEBI" id="CHEBI:57692"/>
    </cofactor>
</comment>
<reference evidence="7 8" key="1">
    <citation type="submission" date="2024-05" db="EMBL/GenBank/DDBJ databases">
        <title>Achromobacter denitrificans. BP1, complete genome.</title>
        <authorList>
            <person name="Zhang B."/>
        </authorList>
    </citation>
    <scope>NUCLEOTIDE SEQUENCE [LARGE SCALE GENOMIC DNA]</scope>
    <source>
        <strain evidence="7 8">BP1</strain>
    </source>
</reference>
<proteinExistence type="predicted"/>
<sequence length="570" mass="60652">MTDTDFLMPGRPGNLRDAMTFPAGRIREVRTDVLVLGGGMAAYRAAIAARETGVGVTLAYRGRGASPYVIGFNAPLGHADGQDNPDAYIDDMVRGGYGLNDRRLVRRLAHDASAAYHELRALGVPFAMQEGGGKAMQRHLSGNSHARSVYVPEGTGRAVIDALRRRARALGVLEKGGEKIVGLLHGEAGVRGALLWKPHSDELTLVRAAAVVMAMGGLGQLYADSTYPVDVAGDACAMAFEAGATLIDMEFMQFEPVVTVWPPQCRGMEMPTAMLGDGAQLRNASGERFMLRYNPPHAERHIEKARMALCIQREIDEGRGLPEGGVWFDATLLEPHQRESYVSHCARLRAAGVDPANQPVLVAPAAHSAMGGVSIDDNGWTGVPGLYAAGEAAGGVHGASRIAGNGCSDTLVFGAVAGRHAADAAMARNAARELAPGDEPAGAALDPLRRWHGPTASDPAPLKKRIREVLAEHAGIWRSAEGLRRGQAGLREIGARLEELRAADLPGALALLETERMARCAAMVLAAALARAESRGAHQRTDFPDGDSRWLTHLSFHRDGGNLPRETPIH</sequence>
<dbReference type="SUPFAM" id="SSF51905">
    <property type="entry name" value="FAD/NAD(P)-binding domain"/>
    <property type="match status" value="1"/>
</dbReference>
<dbReference type="Gene3D" id="1.20.58.100">
    <property type="entry name" value="Fumarate reductase/succinate dehydrogenase flavoprotein-like, C-terminal domain"/>
    <property type="match status" value="1"/>
</dbReference>
<evidence type="ECO:0000313" key="7">
    <source>
        <dbReference type="EMBL" id="XAN18910.1"/>
    </source>
</evidence>
<protein>
    <submittedName>
        <fullName evidence="7">FAD-binding protein</fullName>
    </submittedName>
</protein>
<evidence type="ECO:0000256" key="2">
    <source>
        <dbReference type="ARBA" id="ARBA00022630"/>
    </source>
</evidence>
<dbReference type="Pfam" id="PF02910">
    <property type="entry name" value="Succ_DH_flav_C"/>
    <property type="match status" value="1"/>
</dbReference>
<dbReference type="PRINTS" id="PR00368">
    <property type="entry name" value="FADPNR"/>
</dbReference>
<dbReference type="InterPro" id="IPR037099">
    <property type="entry name" value="Fum_R/Succ_DH_flav-like_C_sf"/>
</dbReference>
<gene>
    <name evidence="7" type="ORF">AAIK43_12920</name>
</gene>
<accession>A0ABZ3GE06</accession>
<feature type="region of interest" description="Disordered" evidence="4">
    <location>
        <begin position="435"/>
        <end position="460"/>
    </location>
</feature>
<keyword evidence="2" id="KW-0285">Flavoprotein</keyword>
<dbReference type="InterPro" id="IPR003953">
    <property type="entry name" value="FAD-dep_OxRdtase_2_FAD-bd"/>
</dbReference>
<evidence type="ECO:0000313" key="8">
    <source>
        <dbReference type="Proteomes" id="UP001446337"/>
    </source>
</evidence>
<dbReference type="SUPFAM" id="SSF46977">
    <property type="entry name" value="Succinate dehydrogenase/fumarate reductase flavoprotein C-terminal domain"/>
    <property type="match status" value="1"/>
</dbReference>
<organism evidence="7 8">
    <name type="scientific">Achromobacter denitrificans</name>
    <name type="common">Alcaligenes denitrificans</name>
    <dbReference type="NCBI Taxonomy" id="32002"/>
    <lineage>
        <taxon>Bacteria</taxon>
        <taxon>Pseudomonadati</taxon>
        <taxon>Pseudomonadota</taxon>
        <taxon>Betaproteobacteria</taxon>
        <taxon>Burkholderiales</taxon>
        <taxon>Alcaligenaceae</taxon>
        <taxon>Achromobacter</taxon>
    </lineage>
</organism>
<dbReference type="EMBL" id="CP154792">
    <property type="protein sequence ID" value="XAN18910.1"/>
    <property type="molecule type" value="Genomic_DNA"/>
</dbReference>
<evidence type="ECO:0000259" key="6">
    <source>
        <dbReference type="Pfam" id="PF02910"/>
    </source>
</evidence>
<dbReference type="PIRSF" id="PIRSF000171">
    <property type="entry name" value="SDHA_APRA_LASPO"/>
    <property type="match status" value="1"/>
</dbReference>
<evidence type="ECO:0000256" key="1">
    <source>
        <dbReference type="ARBA" id="ARBA00001974"/>
    </source>
</evidence>
<dbReference type="PANTHER" id="PTHR11632:SF51">
    <property type="entry name" value="SUCCINATE DEHYDROGENASE [UBIQUINONE] FLAVOPROTEIN SUBUNIT, MITOCHONDRIAL"/>
    <property type="match status" value="1"/>
</dbReference>